<organism evidence="1 2">
    <name type="scientific">Hibiscus trionum</name>
    <name type="common">Flower of an hour</name>
    <dbReference type="NCBI Taxonomy" id="183268"/>
    <lineage>
        <taxon>Eukaryota</taxon>
        <taxon>Viridiplantae</taxon>
        <taxon>Streptophyta</taxon>
        <taxon>Embryophyta</taxon>
        <taxon>Tracheophyta</taxon>
        <taxon>Spermatophyta</taxon>
        <taxon>Magnoliopsida</taxon>
        <taxon>eudicotyledons</taxon>
        <taxon>Gunneridae</taxon>
        <taxon>Pentapetalae</taxon>
        <taxon>rosids</taxon>
        <taxon>malvids</taxon>
        <taxon>Malvales</taxon>
        <taxon>Malvaceae</taxon>
        <taxon>Malvoideae</taxon>
        <taxon>Hibiscus</taxon>
    </lineage>
</organism>
<comment type="caution">
    <text evidence="1">The sequence shown here is derived from an EMBL/GenBank/DDBJ whole genome shotgun (WGS) entry which is preliminary data.</text>
</comment>
<name>A0A9W7IXQ1_HIBTR</name>
<proteinExistence type="predicted"/>
<gene>
    <name evidence="1" type="ORF">HRI_004127400</name>
</gene>
<sequence length="116" mass="12854">MASTINSLLYLTFYLFKKNNTIAIVVTIIVMEASAWRTRLVICISLLVMAYESPLVRLPGAEARGRFCCPRMVNCSLVCHGFPSRCVNCKCICGVEVVDASPPMAGMYFGNHQQLD</sequence>
<dbReference type="Proteomes" id="UP001165190">
    <property type="component" value="Unassembled WGS sequence"/>
</dbReference>
<dbReference type="OrthoDB" id="1001919at2759"/>
<dbReference type="EMBL" id="BSYR01000040">
    <property type="protein sequence ID" value="GMJ04581.1"/>
    <property type="molecule type" value="Genomic_DNA"/>
</dbReference>
<protein>
    <submittedName>
        <fullName evidence="1">Uncharacterized protein</fullName>
    </submittedName>
</protein>
<reference evidence="1" key="1">
    <citation type="submission" date="2023-05" db="EMBL/GenBank/DDBJ databases">
        <title>Genome and transcriptome analyses reveal genes involved in the formation of fine ridges on petal epidermal cells in Hibiscus trionum.</title>
        <authorList>
            <person name="Koshimizu S."/>
            <person name="Masuda S."/>
            <person name="Ishii T."/>
            <person name="Shirasu K."/>
            <person name="Hoshino A."/>
            <person name="Arita M."/>
        </authorList>
    </citation>
    <scope>NUCLEOTIDE SEQUENCE</scope>
    <source>
        <strain evidence="1">Hamamatsu line</strain>
    </source>
</reference>
<evidence type="ECO:0000313" key="2">
    <source>
        <dbReference type="Proteomes" id="UP001165190"/>
    </source>
</evidence>
<dbReference type="AlphaFoldDB" id="A0A9W7IXQ1"/>
<evidence type="ECO:0000313" key="1">
    <source>
        <dbReference type="EMBL" id="GMJ04581.1"/>
    </source>
</evidence>
<accession>A0A9W7IXQ1</accession>
<keyword evidence="2" id="KW-1185">Reference proteome</keyword>